<evidence type="ECO:0000313" key="3">
    <source>
        <dbReference type="Proteomes" id="UP000189935"/>
    </source>
</evidence>
<proteinExistence type="predicted"/>
<dbReference type="AlphaFoldDB" id="A0A1M6MZG6"/>
<organism evidence="2 3">
    <name type="scientific">Bradyrhizobium lablabi</name>
    <dbReference type="NCBI Taxonomy" id="722472"/>
    <lineage>
        <taxon>Bacteria</taxon>
        <taxon>Pseudomonadati</taxon>
        <taxon>Pseudomonadota</taxon>
        <taxon>Alphaproteobacteria</taxon>
        <taxon>Hyphomicrobiales</taxon>
        <taxon>Nitrobacteraceae</taxon>
        <taxon>Bradyrhizobium</taxon>
    </lineage>
</organism>
<dbReference type="RefSeq" id="WP_244562232.1">
    <property type="nucleotide sequence ID" value="NZ_LT670844.1"/>
</dbReference>
<dbReference type="EMBL" id="LT670844">
    <property type="protein sequence ID" value="SHJ88713.1"/>
    <property type="molecule type" value="Genomic_DNA"/>
</dbReference>
<protein>
    <submittedName>
        <fullName evidence="2">Uncharacterized protein</fullName>
    </submittedName>
</protein>
<name>A0A1M6MZG6_9BRAD</name>
<keyword evidence="1" id="KW-0732">Signal</keyword>
<sequence>MNGHLSRLALAIVFSMMLAVTASAETIAETALKWGLIGAWSLDCSLAPDRDRGTVLSYEIAGGGRVVHRRDFGDTSDESRVLSAEVSADGMLNLHVYFPKSRETREYGLMMQGDGTMRAMYNRNQKREYTIRDGKFTANGNPTPPQHKCGSSALLLRTLS</sequence>
<gene>
    <name evidence="2" type="ORF">SAMN05444159_1796</name>
</gene>
<feature type="signal peptide" evidence="1">
    <location>
        <begin position="1"/>
        <end position="24"/>
    </location>
</feature>
<feature type="chain" id="PRO_5012183922" evidence="1">
    <location>
        <begin position="25"/>
        <end position="160"/>
    </location>
</feature>
<evidence type="ECO:0000256" key="1">
    <source>
        <dbReference type="SAM" id="SignalP"/>
    </source>
</evidence>
<evidence type="ECO:0000313" key="2">
    <source>
        <dbReference type="EMBL" id="SHJ88713.1"/>
    </source>
</evidence>
<reference evidence="2 3" key="1">
    <citation type="submission" date="2016-11" db="EMBL/GenBank/DDBJ databases">
        <authorList>
            <person name="Jaros S."/>
            <person name="Januszkiewicz K."/>
            <person name="Wedrychowicz H."/>
        </authorList>
    </citation>
    <scope>NUCLEOTIDE SEQUENCE [LARGE SCALE GENOMIC DNA]</scope>
    <source>
        <strain evidence="2 3">GAS499</strain>
    </source>
</reference>
<accession>A0A1M6MZG6</accession>
<dbReference type="Proteomes" id="UP000189935">
    <property type="component" value="Chromosome I"/>
</dbReference>